<gene>
    <name evidence="8" type="ORF">K461DRAFT_258479</name>
</gene>
<dbReference type="SUPFAM" id="SSF90209">
    <property type="entry name" value="Ran binding protein zinc finger-like"/>
    <property type="match status" value="1"/>
</dbReference>
<accession>A0A9P4IXC0</accession>
<dbReference type="OrthoDB" id="261960at2759"/>
<dbReference type="InterPro" id="IPR036443">
    <property type="entry name" value="Znf_RanBP2_sf"/>
</dbReference>
<dbReference type="GO" id="GO:0008237">
    <property type="term" value="F:metallopeptidase activity"/>
    <property type="evidence" value="ECO:0007669"/>
    <property type="project" value="TreeGrafter"/>
</dbReference>
<comment type="caution">
    <text evidence="8">The sequence shown here is derived from an EMBL/GenBank/DDBJ whole genome shotgun (WGS) entry which is preliminary data.</text>
</comment>
<evidence type="ECO:0000313" key="9">
    <source>
        <dbReference type="Proteomes" id="UP000799439"/>
    </source>
</evidence>
<dbReference type="Proteomes" id="UP000799439">
    <property type="component" value="Unassembled WGS sequence"/>
</dbReference>
<sequence>MEPSFRGPGGSWAGGPSQSQRNFASNLHEQDSLISTYEHLTSLPDPAEALLRLRKIASLVKPIMRKRGWHVGTLTEFLPEDQRLLGLNVNRGQKICIRLRYSSSPKLFLPIEQCVDTMLHELSHIIFGPHDTKFHALWDELRSEHETLLLRGYTGQGFLTKGQRLGGGHMPPTQEIRRLARQNAENTRKSQKGKGALGGFRLGGKRILPGQDPRKVIADAIDQRNTINRGCASNNPDADRLASQPTQQIFKTVSKEDDANDRAIAEALLELMEEEEYHKLERGDSAYQGLSWNPETGLYLDPKTGRQSTAAVVHMSEEDQMRWAISESMKATSSRPGNLRSRSTQSPEGLSDLAAAITAASAPTWKADVQRIKRKPTNRSVTAPVIVPRLHIDPPESPSKEDPGWTCDICTCVNKPDYLTCDACGLERTPISMNASPMSASALPSTNLRGSSAAQNLDRVNRQAAVLRTPETMGWTCRRCATFMEHKYWTCSACGLMKSDSSANEHAG</sequence>
<name>A0A9P4IXC0_9PEZI</name>
<evidence type="ECO:0000259" key="7">
    <source>
        <dbReference type="PROSITE" id="PS51397"/>
    </source>
</evidence>
<dbReference type="GO" id="GO:0006281">
    <property type="term" value="P:DNA repair"/>
    <property type="evidence" value="ECO:0007669"/>
    <property type="project" value="TreeGrafter"/>
</dbReference>
<feature type="domain" description="RanBP2-type" evidence="6">
    <location>
        <begin position="400"/>
        <end position="430"/>
    </location>
</feature>
<dbReference type="PANTHER" id="PTHR46622:SF1">
    <property type="entry name" value="DNA-DEPENDENT METALLOPROTEASE WSS1"/>
    <property type="match status" value="1"/>
</dbReference>
<keyword evidence="2 4" id="KW-0863">Zinc-finger</keyword>
<keyword evidence="9" id="KW-1185">Reference proteome</keyword>
<keyword evidence="3" id="KW-0862">Zinc</keyword>
<organism evidence="8 9">
    <name type="scientific">Myriangium duriaei CBS 260.36</name>
    <dbReference type="NCBI Taxonomy" id="1168546"/>
    <lineage>
        <taxon>Eukaryota</taxon>
        <taxon>Fungi</taxon>
        <taxon>Dikarya</taxon>
        <taxon>Ascomycota</taxon>
        <taxon>Pezizomycotina</taxon>
        <taxon>Dothideomycetes</taxon>
        <taxon>Dothideomycetidae</taxon>
        <taxon>Myriangiales</taxon>
        <taxon>Myriangiaceae</taxon>
        <taxon>Myriangium</taxon>
    </lineage>
</organism>
<dbReference type="GO" id="GO:0005634">
    <property type="term" value="C:nucleus"/>
    <property type="evidence" value="ECO:0007669"/>
    <property type="project" value="TreeGrafter"/>
</dbReference>
<protein>
    <submittedName>
        <fullName evidence="8">WLM-domain-containing protein</fullName>
    </submittedName>
</protein>
<dbReference type="InterPro" id="IPR001876">
    <property type="entry name" value="Znf_RanBP2"/>
</dbReference>
<dbReference type="Pfam" id="PF08325">
    <property type="entry name" value="WLM"/>
    <property type="match status" value="1"/>
</dbReference>
<dbReference type="PROSITE" id="PS51397">
    <property type="entry name" value="WLM"/>
    <property type="match status" value="1"/>
</dbReference>
<evidence type="ECO:0000259" key="6">
    <source>
        <dbReference type="PROSITE" id="PS50199"/>
    </source>
</evidence>
<dbReference type="PROSITE" id="PS50330">
    <property type="entry name" value="UIM"/>
    <property type="match status" value="1"/>
</dbReference>
<dbReference type="InterPro" id="IPR013536">
    <property type="entry name" value="WLM_dom"/>
</dbReference>
<dbReference type="GO" id="GO:0008270">
    <property type="term" value="F:zinc ion binding"/>
    <property type="evidence" value="ECO:0007669"/>
    <property type="project" value="UniProtKB-KW"/>
</dbReference>
<dbReference type="PROSITE" id="PS50199">
    <property type="entry name" value="ZF_RANBP2_2"/>
    <property type="match status" value="1"/>
</dbReference>
<evidence type="ECO:0000256" key="2">
    <source>
        <dbReference type="ARBA" id="ARBA00022771"/>
    </source>
</evidence>
<evidence type="ECO:0000256" key="4">
    <source>
        <dbReference type="PROSITE-ProRule" id="PRU00322"/>
    </source>
</evidence>
<dbReference type="EMBL" id="ML996088">
    <property type="protein sequence ID" value="KAF2151366.1"/>
    <property type="molecule type" value="Genomic_DNA"/>
</dbReference>
<keyword evidence="1" id="KW-0479">Metal-binding</keyword>
<dbReference type="InterPro" id="IPR053000">
    <property type="entry name" value="WSS1-like_metalloprotease"/>
</dbReference>
<dbReference type="PROSITE" id="PS01358">
    <property type="entry name" value="ZF_RANBP2_1"/>
    <property type="match status" value="1"/>
</dbReference>
<reference evidence="8" key="1">
    <citation type="journal article" date="2020" name="Stud. Mycol.">
        <title>101 Dothideomycetes genomes: a test case for predicting lifestyles and emergence of pathogens.</title>
        <authorList>
            <person name="Haridas S."/>
            <person name="Albert R."/>
            <person name="Binder M."/>
            <person name="Bloem J."/>
            <person name="Labutti K."/>
            <person name="Salamov A."/>
            <person name="Andreopoulos B."/>
            <person name="Baker S."/>
            <person name="Barry K."/>
            <person name="Bills G."/>
            <person name="Bluhm B."/>
            <person name="Cannon C."/>
            <person name="Castanera R."/>
            <person name="Culley D."/>
            <person name="Daum C."/>
            <person name="Ezra D."/>
            <person name="Gonzalez J."/>
            <person name="Henrissat B."/>
            <person name="Kuo A."/>
            <person name="Liang C."/>
            <person name="Lipzen A."/>
            <person name="Lutzoni F."/>
            <person name="Magnuson J."/>
            <person name="Mondo S."/>
            <person name="Nolan M."/>
            <person name="Ohm R."/>
            <person name="Pangilinan J."/>
            <person name="Park H.-J."/>
            <person name="Ramirez L."/>
            <person name="Alfaro M."/>
            <person name="Sun H."/>
            <person name="Tritt A."/>
            <person name="Yoshinaga Y."/>
            <person name="Zwiers L.-H."/>
            <person name="Turgeon B."/>
            <person name="Goodwin S."/>
            <person name="Spatafora J."/>
            <person name="Crous P."/>
            <person name="Grigoriev I."/>
        </authorList>
    </citation>
    <scope>NUCLEOTIDE SEQUENCE</scope>
    <source>
        <strain evidence="8">CBS 260.36</strain>
    </source>
</reference>
<evidence type="ECO:0000313" key="8">
    <source>
        <dbReference type="EMBL" id="KAF2151366.1"/>
    </source>
</evidence>
<dbReference type="AlphaFoldDB" id="A0A9P4IXC0"/>
<evidence type="ECO:0000256" key="1">
    <source>
        <dbReference type="ARBA" id="ARBA00022723"/>
    </source>
</evidence>
<feature type="domain" description="WLM" evidence="7">
    <location>
        <begin position="25"/>
        <end position="226"/>
    </location>
</feature>
<dbReference type="Gene3D" id="2.30.30.380">
    <property type="entry name" value="Zn-finger domain of Sec23/24"/>
    <property type="match status" value="1"/>
</dbReference>
<dbReference type="InterPro" id="IPR003903">
    <property type="entry name" value="UIM_dom"/>
</dbReference>
<evidence type="ECO:0000256" key="5">
    <source>
        <dbReference type="SAM" id="MobiDB-lite"/>
    </source>
</evidence>
<dbReference type="PANTHER" id="PTHR46622">
    <property type="entry name" value="DNA-DEPENDENT METALLOPROTEASE WSS1"/>
    <property type="match status" value="1"/>
</dbReference>
<evidence type="ECO:0000256" key="3">
    <source>
        <dbReference type="ARBA" id="ARBA00022833"/>
    </source>
</evidence>
<proteinExistence type="predicted"/>
<feature type="region of interest" description="Disordered" evidence="5">
    <location>
        <begin position="1"/>
        <end position="21"/>
    </location>
</feature>